<evidence type="ECO:0000313" key="1">
    <source>
        <dbReference type="EMBL" id="BBK22646.1"/>
    </source>
</evidence>
<dbReference type="RefSeq" id="WP_118277775.1">
    <property type="nucleotide sequence ID" value="NZ_AP019695.1"/>
</dbReference>
<protein>
    <submittedName>
        <fullName evidence="1">Uncharacterized protein</fullName>
    </submittedName>
</protein>
<keyword evidence="2" id="KW-1185">Reference proteome</keyword>
<dbReference type="KEGG" id="aarg:Aargi30884_15490"/>
<dbReference type="EMBL" id="AP019695">
    <property type="protein sequence ID" value="BBK22646.1"/>
    <property type="molecule type" value="Genomic_DNA"/>
</dbReference>
<evidence type="ECO:0000313" key="2">
    <source>
        <dbReference type="Proteomes" id="UP000464754"/>
    </source>
</evidence>
<dbReference type="Proteomes" id="UP000464754">
    <property type="component" value="Chromosome"/>
</dbReference>
<organism evidence="1 2">
    <name type="scientific">Amedibacterium intestinale</name>
    <dbReference type="NCBI Taxonomy" id="2583452"/>
    <lineage>
        <taxon>Bacteria</taxon>
        <taxon>Bacillati</taxon>
        <taxon>Bacillota</taxon>
        <taxon>Erysipelotrichia</taxon>
        <taxon>Erysipelotrichales</taxon>
        <taxon>Erysipelotrichaceae</taxon>
        <taxon>Amedibacterium</taxon>
    </lineage>
</organism>
<accession>A0A6N4THG0</accession>
<sequence length="88" mass="10321">MTDAEYYMIKIKLEDRRKKVKALQELEKKNLYNFSGRADSGRWENVILTKEEGSVILQALLSIYKADIDRLEDEINGIDERDVERTVV</sequence>
<proteinExistence type="predicted"/>
<dbReference type="AlphaFoldDB" id="A0A6N4THG0"/>
<reference evidence="2" key="1">
    <citation type="submission" date="2019-05" db="EMBL/GenBank/DDBJ databases">
        <title>Complete genome sequencing of Absiella argi strain JCM 30884.</title>
        <authorList>
            <person name="Sakamoto M."/>
            <person name="Murakami T."/>
            <person name="Mori H."/>
        </authorList>
    </citation>
    <scope>NUCLEOTIDE SEQUENCE [LARGE SCALE GENOMIC DNA]</scope>
    <source>
        <strain evidence="2">JCM 30884</strain>
    </source>
</reference>
<name>A0A6N4THG0_9FIRM</name>
<gene>
    <name evidence="1" type="ORF">Aargi30884_15490</name>
</gene>